<gene>
    <name evidence="1" type="ORF">KDL28_29850</name>
</gene>
<accession>A0ABT1A9D6</accession>
<comment type="caution">
    <text evidence="1">The sequence shown here is derived from an EMBL/GenBank/DDBJ whole genome shotgun (WGS) entry which is preliminary data.</text>
</comment>
<organism evidence="1 2">
    <name type="scientific">Pseudonocardia humida</name>
    <dbReference type="NCBI Taxonomy" id="2800819"/>
    <lineage>
        <taxon>Bacteria</taxon>
        <taxon>Bacillati</taxon>
        <taxon>Actinomycetota</taxon>
        <taxon>Actinomycetes</taxon>
        <taxon>Pseudonocardiales</taxon>
        <taxon>Pseudonocardiaceae</taxon>
        <taxon>Pseudonocardia</taxon>
    </lineage>
</organism>
<sequence length="159" mass="16675">MPAELTSADRALLRDLAAVLARVAAVPPDVVRAAKGLFTWRTVDAELAAVAYDSLLDDGAAAARSVAGPRIVTFEAGDLTVEVEVDDRPSGRRLVGQLVPAQPAALELRQLTVDPSGAIATTADELGRFLLPMPAEVTLVRVRVTLADGRVVESAAVRL</sequence>
<dbReference type="EMBL" id="JAGSOV010000063">
    <property type="protein sequence ID" value="MCO1659284.1"/>
    <property type="molecule type" value="Genomic_DNA"/>
</dbReference>
<evidence type="ECO:0000313" key="2">
    <source>
        <dbReference type="Proteomes" id="UP001165283"/>
    </source>
</evidence>
<keyword evidence="2" id="KW-1185">Reference proteome</keyword>
<dbReference type="Proteomes" id="UP001165283">
    <property type="component" value="Unassembled WGS sequence"/>
</dbReference>
<reference evidence="1" key="1">
    <citation type="submission" date="2021-04" db="EMBL/GenBank/DDBJ databases">
        <title>Pseudonocardia sp. nov., isolated from sandy soil of mangrove forest.</title>
        <authorList>
            <person name="Zan Z."/>
            <person name="Huang R."/>
            <person name="Liu W."/>
        </authorList>
    </citation>
    <scope>NUCLEOTIDE SEQUENCE</scope>
    <source>
        <strain evidence="1">S2-4</strain>
    </source>
</reference>
<name>A0ABT1A9D6_9PSEU</name>
<dbReference type="RefSeq" id="WP_252444072.1">
    <property type="nucleotide sequence ID" value="NZ_JAGSOV010000063.1"/>
</dbReference>
<evidence type="ECO:0000313" key="1">
    <source>
        <dbReference type="EMBL" id="MCO1659284.1"/>
    </source>
</evidence>
<protein>
    <submittedName>
        <fullName evidence="1">Uncharacterized protein</fullName>
    </submittedName>
</protein>
<proteinExistence type="predicted"/>